<evidence type="ECO:0000256" key="3">
    <source>
        <dbReference type="ARBA" id="ARBA00022519"/>
    </source>
</evidence>
<evidence type="ECO:0000256" key="2">
    <source>
        <dbReference type="ARBA" id="ARBA00022475"/>
    </source>
</evidence>
<feature type="transmembrane region" description="Helical" evidence="9">
    <location>
        <begin position="44"/>
        <end position="70"/>
    </location>
</feature>
<name>A0AAV5N4F7_9GAMM</name>
<comment type="caution">
    <text evidence="10">The sequence shown here is derived from an EMBL/GenBank/DDBJ whole genome shotgun (WGS) entry which is preliminary data.</text>
</comment>
<evidence type="ECO:0000256" key="5">
    <source>
        <dbReference type="ARBA" id="ARBA00022989"/>
    </source>
</evidence>
<sequence length="148" mass="16075">MTLTYRALCHAFWFSLIGPIIGFLYIAFGVMLPGSEDKATTVSFFPILFFISYAFGVLPALFTGIGAACLPARHYGSRLRRTAFCALLGAVLALLFFTAVFGVQDVLIGTDRPGSLFHRFALYVAPGMLSGAVMALITPKGFYFADRP</sequence>
<dbReference type="InterPro" id="IPR058975">
    <property type="entry name" value="CbrB"/>
</dbReference>
<evidence type="ECO:0000256" key="6">
    <source>
        <dbReference type="ARBA" id="ARBA00023136"/>
    </source>
</evidence>
<evidence type="ECO:0000256" key="1">
    <source>
        <dbReference type="ARBA" id="ARBA00004429"/>
    </source>
</evidence>
<proteinExistence type="inferred from homology"/>
<dbReference type="EMBL" id="BRLH01000010">
    <property type="protein sequence ID" value="GKX56998.1"/>
    <property type="molecule type" value="Genomic_DNA"/>
</dbReference>
<keyword evidence="11" id="KW-1185">Reference proteome</keyword>
<reference evidence="10" key="1">
    <citation type="submission" date="2022-06" db="EMBL/GenBank/DDBJ databases">
        <title>Draft genome sequences of Leminorella grimontii str. JCM5902.</title>
        <authorList>
            <person name="Wakabayashi Y."/>
            <person name="Kojima K."/>
        </authorList>
    </citation>
    <scope>NUCLEOTIDE SEQUENCE</scope>
    <source>
        <strain evidence="10">JCM 5902</strain>
    </source>
</reference>
<keyword evidence="6 9" id="KW-0472">Membrane</keyword>
<keyword evidence="2" id="KW-1003">Cell membrane</keyword>
<evidence type="ECO:0000256" key="4">
    <source>
        <dbReference type="ARBA" id="ARBA00022692"/>
    </source>
</evidence>
<dbReference type="RefSeq" id="WP_027275192.1">
    <property type="nucleotide sequence ID" value="NZ_BRLH01000010.1"/>
</dbReference>
<dbReference type="AlphaFoldDB" id="A0AAV5N4F7"/>
<evidence type="ECO:0000256" key="9">
    <source>
        <dbReference type="SAM" id="Phobius"/>
    </source>
</evidence>
<evidence type="ECO:0000313" key="10">
    <source>
        <dbReference type="EMBL" id="GKX56998.1"/>
    </source>
</evidence>
<keyword evidence="4 9" id="KW-0812">Transmembrane</keyword>
<dbReference type="Pfam" id="PF26516">
    <property type="entry name" value="CBRB"/>
    <property type="match status" value="1"/>
</dbReference>
<feature type="transmembrane region" description="Helical" evidence="9">
    <location>
        <begin position="82"/>
        <end position="104"/>
    </location>
</feature>
<dbReference type="Proteomes" id="UP001058124">
    <property type="component" value="Unassembled WGS sequence"/>
</dbReference>
<evidence type="ECO:0000313" key="11">
    <source>
        <dbReference type="Proteomes" id="UP001058124"/>
    </source>
</evidence>
<feature type="transmembrane region" description="Helical" evidence="9">
    <location>
        <begin position="12"/>
        <end position="32"/>
    </location>
</feature>
<evidence type="ECO:0000256" key="7">
    <source>
        <dbReference type="ARBA" id="ARBA00093772"/>
    </source>
</evidence>
<gene>
    <name evidence="10" type="ORF">SOASR030_31100</name>
</gene>
<accession>A0AAV5N4F7</accession>
<feature type="transmembrane region" description="Helical" evidence="9">
    <location>
        <begin position="116"/>
        <end position="137"/>
    </location>
</feature>
<keyword evidence="5 9" id="KW-1133">Transmembrane helix</keyword>
<keyword evidence="3" id="KW-0997">Cell inner membrane</keyword>
<evidence type="ECO:0000256" key="8">
    <source>
        <dbReference type="ARBA" id="ARBA00093791"/>
    </source>
</evidence>
<comment type="similarity">
    <text evidence="7">Belongs to the CbrB family.</text>
</comment>
<organism evidence="10 11">
    <name type="scientific">Leminorella grimontii</name>
    <dbReference type="NCBI Taxonomy" id="82981"/>
    <lineage>
        <taxon>Bacteria</taxon>
        <taxon>Pseudomonadati</taxon>
        <taxon>Pseudomonadota</taxon>
        <taxon>Gammaproteobacteria</taxon>
        <taxon>Enterobacterales</taxon>
        <taxon>Budviciaceae</taxon>
        <taxon>Leminorella</taxon>
    </lineage>
</organism>
<comment type="subcellular location">
    <subcellularLocation>
        <location evidence="1">Cell inner membrane</location>
        <topology evidence="1">Multi-pass membrane protein</topology>
    </subcellularLocation>
</comment>
<protein>
    <recommendedName>
        <fullName evidence="8">Inner membrane protein CbrB</fullName>
    </recommendedName>
</protein>